<evidence type="ECO:0000256" key="1">
    <source>
        <dbReference type="ARBA" id="ARBA00008005"/>
    </source>
</evidence>
<evidence type="ECO:0000313" key="3">
    <source>
        <dbReference type="EMBL" id="MBH0775559.1"/>
    </source>
</evidence>
<proteinExistence type="inferred from homology"/>
<gene>
    <name evidence="3" type="ORF">IT779_04545</name>
</gene>
<dbReference type="InterPro" id="IPR052042">
    <property type="entry name" value="Tail_sheath_structural"/>
</dbReference>
<dbReference type="InterPro" id="IPR020287">
    <property type="entry name" value="Tail_sheath_C"/>
</dbReference>
<dbReference type="Proteomes" id="UP000655751">
    <property type="component" value="Unassembled WGS sequence"/>
</dbReference>
<comment type="similarity">
    <text evidence="1">Belongs to the myoviridae tail sheath protein family.</text>
</comment>
<dbReference type="EMBL" id="JADMLG010000002">
    <property type="protein sequence ID" value="MBH0775559.1"/>
    <property type="molecule type" value="Genomic_DNA"/>
</dbReference>
<keyword evidence="4" id="KW-1185">Reference proteome</keyword>
<protein>
    <submittedName>
        <fullName evidence="3">Phage tail sheath subtilisin-like domain-containing protein</fullName>
    </submittedName>
</protein>
<dbReference type="Pfam" id="PF17482">
    <property type="entry name" value="Phage_sheath_1C"/>
    <property type="match status" value="1"/>
</dbReference>
<dbReference type="PANTHER" id="PTHR35861">
    <property type="match status" value="1"/>
</dbReference>
<comment type="caution">
    <text evidence="3">The sequence shown here is derived from an EMBL/GenBank/DDBJ whole genome shotgun (WGS) entry which is preliminary data.</text>
</comment>
<sequence length="646" mass="67802">MAKQTYPGVYIDEVSSGVAPLEIASTSTAAFVGTAEMGPEAATKVTSWAQFQRLYGGVLPDSYLAPSVFQYFNNGGRQCYIVRVVKTDAAAASVTLANRAATPVAGVVFAARSKGTWGNSLVLQIEDAATNPGNDFRVSVRRQPDPAIVPVNINDTPPIEQFDDLSADPVSPRFVETVLARESVLITATMKDTNKFQKGLHRGGVSPTLPLNAALNLQIDVDGDGFQLVSLPGTAGTADLAGVAAAIETAVKALTKKRASTDPKAFTQFTCTVEPTAGAGPKRLVLRSGTEKASSAVLIAAAPADDATVQLKLGPARGVSETGAAVRRPVNAAAVQVGDAEKGGGVLEITPGDDGNATLTANSFTDAFPRLDAITDVSLLAVPGEASTTVMNQGLAYCAGRPLRDMFFVGETTRADQSPVGAVGFRAELAANSFGALYFPWVKGIDLTGRSQDPVLLPPSGYIAGLYARVDAARGVWKAPAGTDTTLHGVLGLGYELTDVEHGDLNTKGVCALRRFPTSGVVAFGARTVAGPSDAIWRYVPVRRTVIMLRVSIYYGIQWAVFEPNDEPLWSQLRLSIGSFMSTLFRQGAFQGSTTTEAFFVKCDADTTTQADIDRGVVNVEVGFAPVKPAEFVVVKISQKAGQASS</sequence>
<dbReference type="RefSeq" id="WP_196147924.1">
    <property type="nucleotide sequence ID" value="NZ_JADMLG010000002.1"/>
</dbReference>
<feature type="domain" description="Tail sheath protein C-terminal" evidence="2">
    <location>
        <begin position="533"/>
        <end position="638"/>
    </location>
</feature>
<evidence type="ECO:0000313" key="4">
    <source>
        <dbReference type="Proteomes" id="UP000655751"/>
    </source>
</evidence>
<organism evidence="3 4">
    <name type="scientific">Nocardia bovistercoris</name>
    <dbReference type="NCBI Taxonomy" id="2785916"/>
    <lineage>
        <taxon>Bacteria</taxon>
        <taxon>Bacillati</taxon>
        <taxon>Actinomycetota</taxon>
        <taxon>Actinomycetes</taxon>
        <taxon>Mycobacteriales</taxon>
        <taxon>Nocardiaceae</taxon>
        <taxon>Nocardia</taxon>
    </lineage>
</organism>
<dbReference type="PANTHER" id="PTHR35861:SF1">
    <property type="entry name" value="PHAGE TAIL SHEATH PROTEIN"/>
    <property type="match status" value="1"/>
</dbReference>
<accession>A0A931I643</accession>
<name>A0A931I643_9NOCA</name>
<evidence type="ECO:0000259" key="2">
    <source>
        <dbReference type="Pfam" id="PF17482"/>
    </source>
</evidence>
<reference evidence="3" key="1">
    <citation type="submission" date="2020-11" db="EMBL/GenBank/DDBJ databases">
        <title>Nocardia NEAU-351.nov., a novel actinomycete isolated from the cow dung.</title>
        <authorList>
            <person name="Zhang X."/>
        </authorList>
    </citation>
    <scope>NUCLEOTIDE SEQUENCE</scope>
    <source>
        <strain evidence="3">NEAU-351</strain>
    </source>
</reference>
<dbReference type="Gene3D" id="3.40.50.11780">
    <property type="match status" value="2"/>
</dbReference>
<dbReference type="AlphaFoldDB" id="A0A931I643"/>